<evidence type="ECO:0000256" key="1">
    <source>
        <dbReference type="ARBA" id="ARBA00004141"/>
    </source>
</evidence>
<feature type="transmembrane region" description="Helical" evidence="5">
    <location>
        <begin position="85"/>
        <end position="114"/>
    </location>
</feature>
<dbReference type="AlphaFoldDB" id="A0A1R7Q8Z1"/>
<dbReference type="EMBL" id="FUUY01000001">
    <property type="protein sequence ID" value="SJX20695.1"/>
    <property type="molecule type" value="Genomic_DNA"/>
</dbReference>
<feature type="transmembrane region" description="Helical" evidence="5">
    <location>
        <begin position="45"/>
        <end position="64"/>
    </location>
</feature>
<evidence type="ECO:0000256" key="5">
    <source>
        <dbReference type="SAM" id="Phobius"/>
    </source>
</evidence>
<dbReference type="Proteomes" id="UP000196240">
    <property type="component" value="Unassembled WGS sequence"/>
</dbReference>
<dbReference type="InterPro" id="IPR004841">
    <property type="entry name" value="AA-permease/SLC12A_dom"/>
</dbReference>
<dbReference type="PIRSF" id="PIRSF006060">
    <property type="entry name" value="AA_transporter"/>
    <property type="match status" value="1"/>
</dbReference>
<feature type="domain" description="Amino acid permease/ SLC12A" evidence="6">
    <location>
        <begin position="15"/>
        <end position="397"/>
    </location>
</feature>
<keyword evidence="4 5" id="KW-0472">Membrane</keyword>
<keyword evidence="2 5" id="KW-0812">Transmembrane</keyword>
<evidence type="ECO:0000259" key="6">
    <source>
        <dbReference type="Pfam" id="PF00324"/>
    </source>
</evidence>
<evidence type="ECO:0000256" key="2">
    <source>
        <dbReference type="ARBA" id="ARBA00022692"/>
    </source>
</evidence>
<comment type="subcellular location">
    <subcellularLocation>
        <location evidence="1">Membrane</location>
        <topology evidence="1">Multi-pass membrane protein</topology>
    </subcellularLocation>
</comment>
<evidence type="ECO:0000256" key="4">
    <source>
        <dbReference type="ARBA" id="ARBA00023136"/>
    </source>
</evidence>
<feature type="transmembrane region" description="Helical" evidence="5">
    <location>
        <begin position="329"/>
        <end position="347"/>
    </location>
</feature>
<protein>
    <submittedName>
        <fullName evidence="7">Putrescine importer PuuP</fullName>
    </submittedName>
</protein>
<dbReference type="GO" id="GO:0055085">
    <property type="term" value="P:transmembrane transport"/>
    <property type="evidence" value="ECO:0007669"/>
    <property type="project" value="InterPro"/>
</dbReference>
<dbReference type="Pfam" id="PF00324">
    <property type="entry name" value="AA_permease"/>
    <property type="match status" value="1"/>
</dbReference>
<accession>A0A1R7Q8Z1</accession>
<evidence type="ECO:0000256" key="3">
    <source>
        <dbReference type="ARBA" id="ARBA00022989"/>
    </source>
</evidence>
<keyword evidence="3 5" id="KW-1133">Transmembrane helix</keyword>
<dbReference type="PANTHER" id="PTHR42770:SF8">
    <property type="entry name" value="PUTRESCINE IMPORTER PUUP"/>
    <property type="match status" value="1"/>
</dbReference>
<feature type="transmembrane region" description="Helical" evidence="5">
    <location>
        <begin position="268"/>
        <end position="295"/>
    </location>
</feature>
<feature type="transmembrane region" description="Helical" evidence="5">
    <location>
        <begin position="353"/>
        <end position="374"/>
    </location>
</feature>
<feature type="transmembrane region" description="Helical" evidence="5">
    <location>
        <begin position="12"/>
        <end position="33"/>
    </location>
</feature>
<feature type="transmembrane region" description="Helical" evidence="5">
    <location>
        <begin position="229"/>
        <end position="248"/>
    </location>
</feature>
<feature type="transmembrane region" description="Helical" evidence="5">
    <location>
        <begin position="149"/>
        <end position="172"/>
    </location>
</feature>
<organism evidence="7 8">
    <name type="scientific">Acinetobacter johnsonii</name>
    <dbReference type="NCBI Taxonomy" id="40214"/>
    <lineage>
        <taxon>Bacteria</taxon>
        <taxon>Pseudomonadati</taxon>
        <taxon>Pseudomonadota</taxon>
        <taxon>Gammaproteobacteria</taxon>
        <taxon>Moraxellales</taxon>
        <taxon>Moraxellaceae</taxon>
        <taxon>Acinetobacter</taxon>
    </lineage>
</organism>
<dbReference type="GO" id="GO:0016020">
    <property type="term" value="C:membrane"/>
    <property type="evidence" value="ECO:0007669"/>
    <property type="project" value="UniProtKB-SubCell"/>
</dbReference>
<gene>
    <name evidence="7" type="primary">puuP_1</name>
    <name evidence="7" type="ORF">ACNJC6_00292</name>
</gene>
<feature type="transmembrane region" description="Helical" evidence="5">
    <location>
        <begin position="411"/>
        <end position="428"/>
    </location>
</feature>
<feature type="transmembrane region" description="Helical" evidence="5">
    <location>
        <begin position="120"/>
        <end position="137"/>
    </location>
</feature>
<feature type="transmembrane region" description="Helical" evidence="5">
    <location>
        <begin position="386"/>
        <end position="405"/>
    </location>
</feature>
<reference evidence="7 8" key="1">
    <citation type="submission" date="2017-02" db="EMBL/GenBank/DDBJ databases">
        <authorList>
            <person name="Peterson S.W."/>
        </authorList>
    </citation>
    <scope>NUCLEOTIDE SEQUENCE [LARGE SCALE GENOMIC DNA]</scope>
    <source>
        <strain evidence="7">C6</strain>
    </source>
</reference>
<name>A0A1R7Q8Z1_ACIJO</name>
<dbReference type="Gene3D" id="1.20.1740.10">
    <property type="entry name" value="Amino acid/polyamine transporter I"/>
    <property type="match status" value="1"/>
</dbReference>
<evidence type="ECO:0000313" key="8">
    <source>
        <dbReference type="Proteomes" id="UP000196240"/>
    </source>
</evidence>
<proteinExistence type="predicted"/>
<feature type="transmembrane region" description="Helical" evidence="5">
    <location>
        <begin position="192"/>
        <end position="209"/>
    </location>
</feature>
<dbReference type="RefSeq" id="WP_087010713.1">
    <property type="nucleotide sequence ID" value="NZ_FUUY01000001.1"/>
</dbReference>
<dbReference type="InterPro" id="IPR050367">
    <property type="entry name" value="APC_superfamily"/>
</dbReference>
<sequence length="448" mass="48949">MECENHQRSLSLWQVVVIGVAYMAPATVFDTFGIISRVTEGRVPLAYLLALVAMLLTALSYARFSRISSKEGSAYTYTTETCGKTMGFFVGWCSLLDYMLLPLINALLAAFYLNALMPDVSYTAWVMIMVGLVTLINSFRINILANFSFIFVAATLVMMLVFIFLVVTGIGNSQGYSGILTTKPLWNGNTEMMSLISGISLVCFSYLGFDAVSTLASETKNPTKTIPKAIILTTLVGGGIFITVSWFVQLSFPSLSQFKNPDEALPEIALFVGGAVFQSALLTVQIMNAFASGLATHASASRLMYIMGRDGVFNKRIFGAISKKRGTPLYSIFFVGMISLLAIYVDLATVVSFVSFGALIAFTMVNFSVFMKFYVLRNERLGFKNVFMNLFLPLVSVLSLLGLWINLEKSALEFGGIWLCVGIGLVLYKKIKKQPISIGAPAEEASNG</sequence>
<evidence type="ECO:0000313" key="7">
    <source>
        <dbReference type="EMBL" id="SJX20695.1"/>
    </source>
</evidence>
<dbReference type="PANTHER" id="PTHR42770">
    <property type="entry name" value="AMINO ACID TRANSPORTER-RELATED"/>
    <property type="match status" value="1"/>
</dbReference>